<feature type="compositionally biased region" description="Polar residues" evidence="1">
    <location>
        <begin position="273"/>
        <end position="285"/>
    </location>
</feature>
<sequence>MPLRCGFVLYFPTAPFYLLVLSDGMHITVWSLPELLPPGVTSASQCRRSGTLQRGPVKYQETHALQLPFITAYDHRLTKAIYLPLSNSLVALTDRGEDTSIVSAVDAESFRVIDGLPMASKEIPICVESLSASLADVVVIGTVVQTGGAATDPTSGRLLVVHVKPLRISSAACITTGGVLDISVQECDGDHLVAVAGMDRVLVYRLAGLTLSLLCLSETRSACTTVALRHPFLSSGLYAWGTQYMQLVPEGSTGGKLEAWETVPTDQEDDGRGTNQSCGENTGGSQLSALEQVDPSYWARWRGVGFTLKTCALEPTAFAGVHSQAVYGNGVARADSERNVVTVAFLDPPGFASDAAPDTRVVGLEGGYSSILTRAVRLPSLPLRVQSSAQGRSPWRFRNTPFVTWSERLTSLRLVGPTLLLPCADGSLHCVGEIPSAFASPLLRLEQRITELYDTTLSFSRHCAGGGCDAGLQRTYHSVSFEAEVAVQSATRMLRKQSFLCLDAIDEFFLLTRLTEMPDPMLTAEEQEWVTCKKRMMDAHLEHVWEEYAGELQEVDVCDMLHLW</sequence>
<reference evidence="2 3" key="1">
    <citation type="journal article" date="2018" name="BMC Genomics">
        <title>Genomic comparison of Trypanosoma conorhini and Trypanosoma rangeli to Trypanosoma cruzi strains of high and low virulence.</title>
        <authorList>
            <person name="Bradwell K.R."/>
            <person name="Koparde V.N."/>
            <person name="Matveyev A.V."/>
            <person name="Serrano M.G."/>
            <person name="Alves J.M."/>
            <person name="Parikh H."/>
            <person name="Huang B."/>
            <person name="Lee V."/>
            <person name="Espinosa-Alvarez O."/>
            <person name="Ortiz P.A."/>
            <person name="Costa-Martins A.G."/>
            <person name="Teixeira M.M."/>
            <person name="Buck G.A."/>
        </authorList>
    </citation>
    <scope>NUCLEOTIDE SEQUENCE [LARGE SCALE GENOMIC DNA]</scope>
    <source>
        <strain evidence="2 3">025E</strain>
    </source>
</reference>
<dbReference type="InterPro" id="IPR015943">
    <property type="entry name" value="WD40/YVTN_repeat-like_dom_sf"/>
</dbReference>
<organism evidence="2 3">
    <name type="scientific">Trypanosoma conorhini</name>
    <dbReference type="NCBI Taxonomy" id="83891"/>
    <lineage>
        <taxon>Eukaryota</taxon>
        <taxon>Discoba</taxon>
        <taxon>Euglenozoa</taxon>
        <taxon>Kinetoplastea</taxon>
        <taxon>Metakinetoplastina</taxon>
        <taxon>Trypanosomatida</taxon>
        <taxon>Trypanosomatidae</taxon>
        <taxon>Trypanosoma</taxon>
    </lineage>
</organism>
<protein>
    <submittedName>
        <fullName evidence="2">Uncharacterized protein</fullName>
    </submittedName>
</protein>
<evidence type="ECO:0000313" key="3">
    <source>
        <dbReference type="Proteomes" id="UP000284403"/>
    </source>
</evidence>
<evidence type="ECO:0000256" key="1">
    <source>
        <dbReference type="SAM" id="MobiDB-lite"/>
    </source>
</evidence>
<dbReference type="EMBL" id="MKKU01000104">
    <property type="protein sequence ID" value="RNF24261.1"/>
    <property type="molecule type" value="Genomic_DNA"/>
</dbReference>
<comment type="caution">
    <text evidence="2">The sequence shown here is derived from an EMBL/GenBank/DDBJ whole genome shotgun (WGS) entry which is preliminary data.</text>
</comment>
<dbReference type="Gene3D" id="2.130.10.10">
    <property type="entry name" value="YVTN repeat-like/Quinoprotein amine dehydrogenase"/>
    <property type="match status" value="1"/>
</dbReference>
<dbReference type="AlphaFoldDB" id="A0A422Q2R3"/>
<name>A0A422Q2R3_9TRYP</name>
<feature type="region of interest" description="Disordered" evidence="1">
    <location>
        <begin position="265"/>
        <end position="285"/>
    </location>
</feature>
<dbReference type="Proteomes" id="UP000284403">
    <property type="component" value="Unassembled WGS sequence"/>
</dbReference>
<accession>A0A422Q2R3</accession>
<proteinExistence type="predicted"/>
<dbReference type="RefSeq" id="XP_029230373.1">
    <property type="nucleotide sequence ID" value="XM_029369545.1"/>
</dbReference>
<dbReference type="GeneID" id="40316231"/>
<evidence type="ECO:0000313" key="2">
    <source>
        <dbReference type="EMBL" id="RNF24261.1"/>
    </source>
</evidence>
<gene>
    <name evidence="2" type="ORF">Tco025E_02620</name>
</gene>
<keyword evidence="3" id="KW-1185">Reference proteome</keyword>